<dbReference type="GO" id="GO:0003700">
    <property type="term" value="F:DNA-binding transcription factor activity"/>
    <property type="evidence" value="ECO:0007669"/>
    <property type="project" value="InterPro"/>
</dbReference>
<feature type="compositionally biased region" description="Basic and acidic residues" evidence="4">
    <location>
        <begin position="98"/>
        <end position="108"/>
    </location>
</feature>
<dbReference type="AlphaFoldDB" id="A0A840EXA1"/>
<dbReference type="NCBIfam" id="NF033788">
    <property type="entry name" value="HTH_metalloreg"/>
    <property type="match status" value="1"/>
</dbReference>
<dbReference type="Pfam" id="PF12840">
    <property type="entry name" value="HTH_20"/>
    <property type="match status" value="1"/>
</dbReference>
<accession>A0A840EXA1</accession>
<dbReference type="InterPro" id="IPR011991">
    <property type="entry name" value="ArsR-like_HTH"/>
</dbReference>
<keyword evidence="7" id="KW-1185">Reference proteome</keyword>
<dbReference type="PROSITE" id="PS50987">
    <property type="entry name" value="HTH_ARSR_2"/>
    <property type="match status" value="1"/>
</dbReference>
<reference evidence="6 7" key="1">
    <citation type="submission" date="2020-08" db="EMBL/GenBank/DDBJ databases">
        <title>Sequencing the genomes of 1000 actinobacteria strains.</title>
        <authorList>
            <person name="Klenk H.-P."/>
        </authorList>
    </citation>
    <scope>NUCLEOTIDE SEQUENCE [LARGE SCALE GENOMIC DNA]</scope>
    <source>
        <strain evidence="6 7">DSM 45298</strain>
    </source>
</reference>
<keyword evidence="2 6" id="KW-0238">DNA-binding</keyword>
<dbReference type="GO" id="GO:0003677">
    <property type="term" value="F:DNA binding"/>
    <property type="evidence" value="ECO:0007669"/>
    <property type="project" value="UniProtKB-KW"/>
</dbReference>
<dbReference type="CDD" id="cd00090">
    <property type="entry name" value="HTH_ARSR"/>
    <property type="match status" value="1"/>
</dbReference>
<evidence type="ECO:0000259" key="5">
    <source>
        <dbReference type="PROSITE" id="PS50987"/>
    </source>
</evidence>
<organism evidence="6 7">
    <name type="scientific">Gordonia humi</name>
    <dbReference type="NCBI Taxonomy" id="686429"/>
    <lineage>
        <taxon>Bacteria</taxon>
        <taxon>Bacillati</taxon>
        <taxon>Actinomycetota</taxon>
        <taxon>Actinomycetes</taxon>
        <taxon>Mycobacteriales</taxon>
        <taxon>Gordoniaceae</taxon>
        <taxon>Gordonia</taxon>
    </lineage>
</organism>
<dbReference type="Proteomes" id="UP000551501">
    <property type="component" value="Unassembled WGS sequence"/>
</dbReference>
<dbReference type="InterPro" id="IPR036388">
    <property type="entry name" value="WH-like_DNA-bd_sf"/>
</dbReference>
<evidence type="ECO:0000313" key="6">
    <source>
        <dbReference type="EMBL" id="MBB4134944.1"/>
    </source>
</evidence>
<keyword evidence="1" id="KW-0805">Transcription regulation</keyword>
<dbReference type="SUPFAM" id="SSF46785">
    <property type="entry name" value="Winged helix' DNA-binding domain"/>
    <property type="match status" value="1"/>
</dbReference>
<dbReference type="SMART" id="SM00418">
    <property type="entry name" value="HTH_ARSR"/>
    <property type="match status" value="1"/>
</dbReference>
<name>A0A840EXA1_9ACTN</name>
<evidence type="ECO:0000256" key="2">
    <source>
        <dbReference type="ARBA" id="ARBA00023125"/>
    </source>
</evidence>
<feature type="region of interest" description="Disordered" evidence="4">
    <location>
        <begin position="87"/>
        <end position="108"/>
    </location>
</feature>
<protein>
    <submittedName>
        <fullName evidence="6">DNA-binding transcriptional ArsR family regulator</fullName>
    </submittedName>
</protein>
<dbReference type="PANTHER" id="PTHR33154">
    <property type="entry name" value="TRANSCRIPTIONAL REGULATOR, ARSR FAMILY"/>
    <property type="match status" value="1"/>
</dbReference>
<evidence type="ECO:0000256" key="1">
    <source>
        <dbReference type="ARBA" id="ARBA00023015"/>
    </source>
</evidence>
<proteinExistence type="predicted"/>
<dbReference type="InterPro" id="IPR001845">
    <property type="entry name" value="HTH_ArsR_DNA-bd_dom"/>
</dbReference>
<dbReference type="EMBL" id="JACIFP010000001">
    <property type="protein sequence ID" value="MBB4134944.1"/>
    <property type="molecule type" value="Genomic_DNA"/>
</dbReference>
<gene>
    <name evidence="6" type="ORF">BKA16_001496</name>
</gene>
<evidence type="ECO:0000313" key="7">
    <source>
        <dbReference type="Proteomes" id="UP000551501"/>
    </source>
</evidence>
<dbReference type="RefSeq" id="WP_183370058.1">
    <property type="nucleotide sequence ID" value="NZ_JACIFP010000001.1"/>
</dbReference>
<comment type="caution">
    <text evidence="6">The sequence shown here is derived from an EMBL/GenBank/DDBJ whole genome shotgun (WGS) entry which is preliminary data.</text>
</comment>
<feature type="domain" description="HTH arsR-type" evidence="5">
    <location>
        <begin position="1"/>
        <end position="93"/>
    </location>
</feature>
<dbReference type="InterPro" id="IPR036390">
    <property type="entry name" value="WH_DNA-bd_sf"/>
</dbReference>
<evidence type="ECO:0000256" key="4">
    <source>
        <dbReference type="SAM" id="MobiDB-lite"/>
    </source>
</evidence>
<keyword evidence="3" id="KW-0804">Transcription</keyword>
<sequence>MSDIYRAIADPTRRRILDDLLARDDVTLSEICNGLVANGIVVSRQAVSQHLAVLESAGLVQSRRVGRTKRHTVHTEPLARIAWRWPPTGAVDAPGGRSADERFGGDRS</sequence>
<dbReference type="InterPro" id="IPR051081">
    <property type="entry name" value="HTH_MetalResp_TranReg"/>
</dbReference>
<evidence type="ECO:0000256" key="3">
    <source>
        <dbReference type="ARBA" id="ARBA00023163"/>
    </source>
</evidence>
<dbReference type="PANTHER" id="PTHR33154:SF33">
    <property type="entry name" value="TRANSCRIPTIONAL REPRESSOR SDPR"/>
    <property type="match status" value="1"/>
</dbReference>
<dbReference type="Gene3D" id="1.10.10.10">
    <property type="entry name" value="Winged helix-like DNA-binding domain superfamily/Winged helix DNA-binding domain"/>
    <property type="match status" value="1"/>
</dbReference>